<dbReference type="eggNOG" id="KOG1601">
    <property type="taxonomic scope" value="Eukaryota"/>
</dbReference>
<evidence type="ECO:0000313" key="10">
    <source>
        <dbReference type="Proteomes" id="UP000054560"/>
    </source>
</evidence>
<evidence type="ECO:0000256" key="4">
    <source>
        <dbReference type="ARBA" id="ARBA00022833"/>
    </source>
</evidence>
<feature type="compositionally biased region" description="Low complexity" evidence="7">
    <location>
        <begin position="344"/>
        <end position="355"/>
    </location>
</feature>
<dbReference type="PROSITE" id="PS50114">
    <property type="entry name" value="GATA_ZN_FINGER_2"/>
    <property type="match status" value="2"/>
</dbReference>
<dbReference type="PANTHER" id="PTHR10071">
    <property type="entry name" value="TRANSCRIPTION FACTOR GATA FAMILY MEMBER"/>
    <property type="match status" value="1"/>
</dbReference>
<dbReference type="EMBL" id="KQ243239">
    <property type="protein sequence ID" value="KNC76139.1"/>
    <property type="molecule type" value="Genomic_DNA"/>
</dbReference>
<reference evidence="9 10" key="1">
    <citation type="submission" date="2011-02" db="EMBL/GenBank/DDBJ databases">
        <title>The Genome Sequence of Sphaeroforma arctica JP610.</title>
        <authorList>
            <consortium name="The Broad Institute Genome Sequencing Platform"/>
            <person name="Russ C."/>
            <person name="Cuomo C."/>
            <person name="Young S.K."/>
            <person name="Zeng Q."/>
            <person name="Gargeya S."/>
            <person name="Alvarado L."/>
            <person name="Berlin A."/>
            <person name="Chapman S.B."/>
            <person name="Chen Z."/>
            <person name="Freedman E."/>
            <person name="Gellesch M."/>
            <person name="Goldberg J."/>
            <person name="Griggs A."/>
            <person name="Gujja S."/>
            <person name="Heilman E."/>
            <person name="Heiman D."/>
            <person name="Howarth C."/>
            <person name="Mehta T."/>
            <person name="Neiman D."/>
            <person name="Pearson M."/>
            <person name="Roberts A."/>
            <person name="Saif S."/>
            <person name="Shea T."/>
            <person name="Shenoy N."/>
            <person name="Sisk P."/>
            <person name="Stolte C."/>
            <person name="Sykes S."/>
            <person name="White J."/>
            <person name="Yandava C."/>
            <person name="Burger G."/>
            <person name="Gray M.W."/>
            <person name="Holland P.W.H."/>
            <person name="King N."/>
            <person name="Lang F.B.F."/>
            <person name="Roger A.J."/>
            <person name="Ruiz-Trillo I."/>
            <person name="Haas B."/>
            <person name="Nusbaum C."/>
            <person name="Birren B."/>
        </authorList>
    </citation>
    <scope>NUCLEOTIDE SEQUENCE [LARGE SCALE GENOMIC DNA]</scope>
    <source>
        <strain evidence="9 10">JP610</strain>
    </source>
</reference>
<feature type="compositionally biased region" description="Polar residues" evidence="7">
    <location>
        <begin position="457"/>
        <end position="466"/>
    </location>
</feature>
<protein>
    <recommendedName>
        <fullName evidence="8">GATA-type domain-containing protein</fullName>
    </recommendedName>
</protein>
<proteinExistence type="predicted"/>
<keyword evidence="2" id="KW-0479">Metal-binding</keyword>
<dbReference type="AlphaFoldDB" id="A0A0L0FH88"/>
<evidence type="ECO:0000259" key="8">
    <source>
        <dbReference type="PROSITE" id="PS50114"/>
    </source>
</evidence>
<dbReference type="PROSITE" id="PS00344">
    <property type="entry name" value="GATA_ZN_FINGER_1"/>
    <property type="match status" value="1"/>
</dbReference>
<dbReference type="GO" id="GO:0000978">
    <property type="term" value="F:RNA polymerase II cis-regulatory region sequence-specific DNA binding"/>
    <property type="evidence" value="ECO:0007669"/>
    <property type="project" value="TreeGrafter"/>
</dbReference>
<dbReference type="CDD" id="cd00202">
    <property type="entry name" value="ZnF_GATA"/>
    <property type="match status" value="2"/>
</dbReference>
<dbReference type="PRINTS" id="PR00619">
    <property type="entry name" value="GATAZNFINGER"/>
</dbReference>
<feature type="compositionally biased region" description="Low complexity" evidence="7">
    <location>
        <begin position="631"/>
        <end position="643"/>
    </location>
</feature>
<feature type="compositionally biased region" description="Polar residues" evidence="7">
    <location>
        <begin position="710"/>
        <end position="720"/>
    </location>
</feature>
<keyword evidence="10" id="KW-1185">Reference proteome</keyword>
<gene>
    <name evidence="9" type="ORF">SARC_11351</name>
</gene>
<dbReference type="Gene3D" id="3.30.50.10">
    <property type="entry name" value="Erythroid Transcription Factor GATA-1, subunit A"/>
    <property type="match status" value="2"/>
</dbReference>
<dbReference type="GO" id="GO:0045165">
    <property type="term" value="P:cell fate commitment"/>
    <property type="evidence" value="ECO:0007669"/>
    <property type="project" value="TreeGrafter"/>
</dbReference>
<dbReference type="GeneID" id="25911855"/>
<feature type="region of interest" description="Disordered" evidence="7">
    <location>
        <begin position="603"/>
        <end position="643"/>
    </location>
</feature>
<evidence type="ECO:0000256" key="5">
    <source>
        <dbReference type="ARBA" id="ARBA00023242"/>
    </source>
</evidence>
<evidence type="ECO:0000313" key="9">
    <source>
        <dbReference type="EMBL" id="KNC76139.1"/>
    </source>
</evidence>
<dbReference type="STRING" id="667725.A0A0L0FH88"/>
<feature type="domain" description="GATA-type" evidence="8">
    <location>
        <begin position="166"/>
        <end position="208"/>
    </location>
</feature>
<dbReference type="RefSeq" id="XP_014150041.1">
    <property type="nucleotide sequence ID" value="XM_014294566.1"/>
</dbReference>
<dbReference type="InterPro" id="IPR039355">
    <property type="entry name" value="Transcription_factor_GATA"/>
</dbReference>
<evidence type="ECO:0000256" key="2">
    <source>
        <dbReference type="ARBA" id="ARBA00022723"/>
    </source>
</evidence>
<name>A0A0L0FH88_9EUKA</name>
<feature type="compositionally biased region" description="Low complexity" evidence="7">
    <location>
        <begin position="411"/>
        <end position="422"/>
    </location>
</feature>
<sequence length="720" mass="77453">MFLESKTPSQSSYLDYLYSAEALNAPWKVPKPAAVRASPPIAPAKSTPPLTPSPPLSAKVQHKPILPNTVLQQAPRVNLLHPHPHPHPHTQLLPDQAFLNYINSVSPIFPLGNLDGDLHLYMMAVAESAATAAFALGGLSPSNDSGLARNKFTLKEVLERSAPITGKEKRICLNCWTADTPLWRRNHLQQFLCNACGLYLKSTGVNRPQKEFKKDDKSLNSVTGNAPGAAAVASPVCDNCQAMETSQWRRDKDNNMLCNACGLYYKMHQKCRPLSSARKSAAKRTRRWNPSAHVLKAMEEAVASSTAAQNSNGAIEFISSPMCTSVDTTSATAATSQGEHQFPQAQSSAQATTASGNDGNMQSDASLQHTWSQSSAMSDPLPNGFEHQQHTLYQDLAATFNSTAMPTGQTSSVHSAVSSPMSGTLDADMNDPFSNNAHLSPSLDGATSADLDGQTHGVVSSHTSTARSERAHLFDTHMDTMNSMNEHAINSMNERILQSAASSNLMDLAHHASAASVPSPFDSVNRHGQYAYAQAQVQAPSYHNQPSHSSFTHNVQAMMNGAANNSPAPMAKKYVPPTNSDDLVSLALSGACPTLPGLKAQGMYESNGTGSSTERHLDSSNYTGKSPVYKHPSASAASPYAHPNRQRYGVSSLQQAHSNISQLDTSPLDLCLFGIVPRSMPNFSLPMVQYEHQQQQRDVTQHVHEGTGEVSAQQLAETSS</sequence>
<dbReference type="GO" id="GO:0008270">
    <property type="term" value="F:zinc ion binding"/>
    <property type="evidence" value="ECO:0007669"/>
    <property type="project" value="UniProtKB-KW"/>
</dbReference>
<dbReference type="SMART" id="SM00401">
    <property type="entry name" value="ZnF_GATA"/>
    <property type="match status" value="2"/>
</dbReference>
<keyword evidence="4" id="KW-0862">Zinc</keyword>
<dbReference type="InterPro" id="IPR000679">
    <property type="entry name" value="Znf_GATA"/>
</dbReference>
<feature type="region of interest" description="Disordered" evidence="7">
    <location>
        <begin position="700"/>
        <end position="720"/>
    </location>
</feature>
<evidence type="ECO:0000256" key="7">
    <source>
        <dbReference type="SAM" id="MobiDB-lite"/>
    </source>
</evidence>
<evidence type="ECO:0000256" key="1">
    <source>
        <dbReference type="ARBA" id="ARBA00004123"/>
    </source>
</evidence>
<organism evidence="9 10">
    <name type="scientific">Sphaeroforma arctica JP610</name>
    <dbReference type="NCBI Taxonomy" id="667725"/>
    <lineage>
        <taxon>Eukaryota</taxon>
        <taxon>Ichthyosporea</taxon>
        <taxon>Ichthyophonida</taxon>
        <taxon>Sphaeroforma</taxon>
    </lineage>
</organism>
<dbReference type="OrthoDB" id="515401at2759"/>
<feature type="region of interest" description="Disordered" evidence="7">
    <location>
        <begin position="37"/>
        <end position="59"/>
    </location>
</feature>
<dbReference type="InterPro" id="IPR013088">
    <property type="entry name" value="Znf_NHR/GATA"/>
</dbReference>
<dbReference type="GO" id="GO:0000122">
    <property type="term" value="P:negative regulation of transcription by RNA polymerase II"/>
    <property type="evidence" value="ECO:0007669"/>
    <property type="project" value="TreeGrafter"/>
</dbReference>
<dbReference type="Pfam" id="PF00320">
    <property type="entry name" value="GATA"/>
    <property type="match status" value="2"/>
</dbReference>
<keyword evidence="3 6" id="KW-0863">Zinc-finger</keyword>
<dbReference type="GO" id="GO:0005634">
    <property type="term" value="C:nucleus"/>
    <property type="evidence" value="ECO:0007669"/>
    <property type="project" value="UniProtKB-SubCell"/>
</dbReference>
<evidence type="ECO:0000256" key="6">
    <source>
        <dbReference type="PROSITE-ProRule" id="PRU00094"/>
    </source>
</evidence>
<evidence type="ECO:0000256" key="3">
    <source>
        <dbReference type="ARBA" id="ARBA00022771"/>
    </source>
</evidence>
<accession>A0A0L0FH88</accession>
<comment type="subcellular location">
    <subcellularLocation>
        <location evidence="1">Nucleus</location>
    </subcellularLocation>
</comment>
<dbReference type="GO" id="GO:0000981">
    <property type="term" value="F:DNA-binding transcription factor activity, RNA polymerase II-specific"/>
    <property type="evidence" value="ECO:0007669"/>
    <property type="project" value="TreeGrafter"/>
</dbReference>
<dbReference type="SUPFAM" id="SSF57716">
    <property type="entry name" value="Glucocorticoid receptor-like (DNA-binding domain)"/>
    <property type="match status" value="2"/>
</dbReference>
<feature type="region of interest" description="Disordered" evidence="7">
    <location>
        <begin position="329"/>
        <end position="386"/>
    </location>
</feature>
<feature type="domain" description="GATA-type" evidence="8">
    <location>
        <begin position="237"/>
        <end position="284"/>
    </location>
</feature>
<feature type="compositionally biased region" description="Polar residues" evidence="7">
    <location>
        <begin position="356"/>
        <end position="377"/>
    </location>
</feature>
<feature type="region of interest" description="Disordered" evidence="7">
    <location>
        <begin position="404"/>
        <end position="469"/>
    </location>
</feature>
<keyword evidence="5" id="KW-0539">Nucleus</keyword>
<dbReference type="PANTHER" id="PTHR10071:SF281">
    <property type="entry name" value="BOX A-BINDING FACTOR-RELATED"/>
    <property type="match status" value="1"/>
</dbReference>
<dbReference type="GO" id="GO:0045944">
    <property type="term" value="P:positive regulation of transcription by RNA polymerase II"/>
    <property type="evidence" value="ECO:0007669"/>
    <property type="project" value="TreeGrafter"/>
</dbReference>
<dbReference type="Proteomes" id="UP000054560">
    <property type="component" value="Unassembled WGS sequence"/>
</dbReference>